<dbReference type="HOGENOM" id="CLU_1119511_0_0_9"/>
<accession>E6UIQ8</accession>
<organism evidence="2 3">
    <name type="scientific">Ruminococcus albus (strain ATCC 27210 / DSM 20455 / JCM 14654 / NCDO 2250 / 7)</name>
    <dbReference type="NCBI Taxonomy" id="697329"/>
    <lineage>
        <taxon>Bacteria</taxon>
        <taxon>Bacillati</taxon>
        <taxon>Bacillota</taxon>
        <taxon>Clostridia</taxon>
        <taxon>Eubacteriales</taxon>
        <taxon>Oscillospiraceae</taxon>
        <taxon>Ruminococcus</taxon>
    </lineage>
</organism>
<keyword evidence="1" id="KW-1133">Transmembrane helix</keyword>
<evidence type="ECO:0000313" key="2">
    <source>
        <dbReference type="EMBL" id="ADU21360.1"/>
    </source>
</evidence>
<feature type="transmembrane region" description="Helical" evidence="1">
    <location>
        <begin position="162"/>
        <end position="184"/>
    </location>
</feature>
<gene>
    <name evidence="2" type="ordered locus">Rumal_0831</name>
</gene>
<feature type="transmembrane region" description="Helical" evidence="1">
    <location>
        <begin position="129"/>
        <end position="150"/>
    </location>
</feature>
<evidence type="ECO:0000313" key="3">
    <source>
        <dbReference type="Proteomes" id="UP000006919"/>
    </source>
</evidence>
<reference evidence="2 3" key="1">
    <citation type="journal article" date="2011" name="J. Bacteriol.">
        <title>Complete genome of the cellulolytic ruminal bacterium Ruminococcus albus 7.</title>
        <authorList>
            <person name="Suen G."/>
            <person name="Stevenson D.M."/>
            <person name="Bruce D.C."/>
            <person name="Chertkov O."/>
            <person name="Copeland A."/>
            <person name="Cheng J.F."/>
            <person name="Detter C."/>
            <person name="Detter J.C."/>
            <person name="Goodwin L.A."/>
            <person name="Han C.S."/>
            <person name="Hauser L.J."/>
            <person name="Ivanova N.N."/>
            <person name="Kyrpides N.C."/>
            <person name="Land M.L."/>
            <person name="Lapidus A."/>
            <person name="Lucas S."/>
            <person name="Ovchinnikova G."/>
            <person name="Pitluck S."/>
            <person name="Tapia R."/>
            <person name="Woyke T."/>
            <person name="Boyum J."/>
            <person name="Mead D."/>
            <person name="Weimer P.J."/>
        </authorList>
    </citation>
    <scope>NUCLEOTIDE SEQUENCE [LARGE SCALE GENOMIC DNA]</scope>
    <source>
        <strain evidence="3">ATCC 27210 / DSM 20455 / JCM 14654 / NCDO 2250 / 7</strain>
    </source>
</reference>
<evidence type="ECO:0008006" key="4">
    <source>
        <dbReference type="Google" id="ProtNLM"/>
    </source>
</evidence>
<keyword evidence="1" id="KW-0472">Membrane</keyword>
<protein>
    <recommendedName>
        <fullName evidence="4">ABC-2 family transporter protein</fullName>
    </recommendedName>
</protein>
<dbReference type="KEGG" id="ral:Rumal_0831"/>
<name>E6UIQ8_RUMA7</name>
<dbReference type="AlphaFoldDB" id="E6UIQ8"/>
<sequence>MTELFRSYCARMFRHKLYIFGLAAAFFITYYISANGAEILPLHNIHNDFECAKLASLGIPAFFSLFTAIFLGAEYFGGAIRNKLICGKTRHEIYYASFGAVALGMLIMTAVWATAALLGAHILPDAGEIALCIVRMIFYNMANLSLLVLISMNIDKEGLVTAIGITSFQASFMAAILMQAIMGITGDGTSAVLRALINVIPYGQWLSVSLIGDQSIALPAPVQIVISAVSVVVITYAGLRLMEKKDIR</sequence>
<dbReference type="STRING" id="697329.Rumal_0831"/>
<dbReference type="EMBL" id="CP002403">
    <property type="protein sequence ID" value="ADU21360.1"/>
    <property type="molecule type" value="Genomic_DNA"/>
</dbReference>
<proteinExistence type="predicted"/>
<evidence type="ECO:0000256" key="1">
    <source>
        <dbReference type="SAM" id="Phobius"/>
    </source>
</evidence>
<dbReference type="eggNOG" id="ENOG50303GZ">
    <property type="taxonomic scope" value="Bacteria"/>
</dbReference>
<dbReference type="Proteomes" id="UP000006919">
    <property type="component" value="Chromosome"/>
</dbReference>
<dbReference type="RefSeq" id="WP_013497542.1">
    <property type="nucleotide sequence ID" value="NC_014833.1"/>
</dbReference>
<feature type="transmembrane region" description="Helical" evidence="1">
    <location>
        <begin position="216"/>
        <end position="239"/>
    </location>
</feature>
<feature type="transmembrane region" description="Helical" evidence="1">
    <location>
        <begin position="54"/>
        <end position="73"/>
    </location>
</feature>
<feature type="transmembrane region" description="Helical" evidence="1">
    <location>
        <begin position="17"/>
        <end position="34"/>
    </location>
</feature>
<dbReference type="OrthoDB" id="1862600at2"/>
<keyword evidence="1" id="KW-0812">Transmembrane</keyword>
<feature type="transmembrane region" description="Helical" evidence="1">
    <location>
        <begin position="93"/>
        <end position="123"/>
    </location>
</feature>